<protein>
    <submittedName>
        <fullName evidence="2">Uncharacterized protein</fullName>
    </submittedName>
</protein>
<dbReference type="AlphaFoldDB" id="A0A318JGR1"/>
<feature type="transmembrane region" description="Helical" evidence="1">
    <location>
        <begin position="28"/>
        <end position="49"/>
    </location>
</feature>
<keyword evidence="3" id="KW-1185">Reference proteome</keyword>
<reference evidence="2 3" key="1">
    <citation type="submission" date="2018-05" db="EMBL/GenBank/DDBJ databases">
        <title>Genomic Encyclopedia of Type Strains, Phase IV (KMG-IV): sequencing the most valuable type-strain genomes for metagenomic binning, comparative biology and taxonomic classification.</title>
        <authorList>
            <person name="Goeker M."/>
        </authorList>
    </citation>
    <scope>NUCLEOTIDE SEQUENCE [LARGE SCALE GENOMIC DNA]</scope>
    <source>
        <strain evidence="2 3">DSM 19792</strain>
    </source>
</reference>
<proteinExistence type="predicted"/>
<evidence type="ECO:0000313" key="2">
    <source>
        <dbReference type="EMBL" id="PXX46955.1"/>
    </source>
</evidence>
<dbReference type="EMBL" id="QJKB01000001">
    <property type="protein sequence ID" value="PXX46955.1"/>
    <property type="molecule type" value="Genomic_DNA"/>
</dbReference>
<dbReference type="RefSeq" id="WP_110253387.1">
    <property type="nucleotide sequence ID" value="NZ_QJKB01000001.1"/>
</dbReference>
<evidence type="ECO:0000256" key="1">
    <source>
        <dbReference type="SAM" id="Phobius"/>
    </source>
</evidence>
<sequence length="194" mass="21491">MIRVYVAPVVFIGCTILSVMTFFEGNFIWGTTLLWIAVHLSLAVLTGFFDSVFEVHFQISVACITVLGFTSWLFESPFFDISLKNAHAEAMNSFANLGNECRPITPKSQDIQLLGIRACSLQEYSNQMDAILGAQKALYYGPTMSALDTANSMISKHPKDFCAEAVKIAVETCSQGGFYLDNKYKQKLLALTTK</sequence>
<organism evidence="2 3">
    <name type="scientific">Undibacterium pigrum</name>
    <dbReference type="NCBI Taxonomy" id="401470"/>
    <lineage>
        <taxon>Bacteria</taxon>
        <taxon>Pseudomonadati</taxon>
        <taxon>Pseudomonadota</taxon>
        <taxon>Betaproteobacteria</taxon>
        <taxon>Burkholderiales</taxon>
        <taxon>Oxalobacteraceae</taxon>
        <taxon>Undibacterium</taxon>
    </lineage>
</organism>
<keyword evidence="1" id="KW-0812">Transmembrane</keyword>
<evidence type="ECO:0000313" key="3">
    <source>
        <dbReference type="Proteomes" id="UP000247792"/>
    </source>
</evidence>
<keyword evidence="1" id="KW-1133">Transmembrane helix</keyword>
<keyword evidence="1" id="KW-0472">Membrane</keyword>
<comment type="caution">
    <text evidence="2">The sequence shown here is derived from an EMBL/GenBank/DDBJ whole genome shotgun (WGS) entry which is preliminary data.</text>
</comment>
<dbReference type="Proteomes" id="UP000247792">
    <property type="component" value="Unassembled WGS sequence"/>
</dbReference>
<feature type="transmembrane region" description="Helical" evidence="1">
    <location>
        <begin position="6"/>
        <end position="23"/>
    </location>
</feature>
<name>A0A318JGR1_9BURK</name>
<feature type="transmembrane region" description="Helical" evidence="1">
    <location>
        <begin position="55"/>
        <end position="74"/>
    </location>
</feature>
<gene>
    <name evidence="2" type="ORF">DFR42_101531</name>
</gene>
<accession>A0A318JGR1</accession>